<protein>
    <submittedName>
        <fullName evidence="6">Immune-associated nucleotide-binding protein 7</fullName>
    </submittedName>
</protein>
<name>A0AAV4C068_9GAST</name>
<evidence type="ECO:0000313" key="6">
    <source>
        <dbReference type="EMBL" id="GFO24813.1"/>
    </source>
</evidence>
<keyword evidence="4" id="KW-1133">Transmembrane helix</keyword>
<evidence type="ECO:0000313" key="7">
    <source>
        <dbReference type="Proteomes" id="UP000735302"/>
    </source>
</evidence>
<keyword evidence="4" id="KW-0812">Transmembrane</keyword>
<dbReference type="GO" id="GO:0005525">
    <property type="term" value="F:GTP binding"/>
    <property type="evidence" value="ECO:0007669"/>
    <property type="project" value="UniProtKB-KW"/>
</dbReference>
<keyword evidence="7" id="KW-1185">Reference proteome</keyword>
<dbReference type="AlphaFoldDB" id="A0AAV4C068"/>
<reference evidence="6 7" key="1">
    <citation type="journal article" date="2021" name="Elife">
        <title>Chloroplast acquisition without the gene transfer in kleptoplastic sea slugs, Plakobranchus ocellatus.</title>
        <authorList>
            <person name="Maeda T."/>
            <person name="Takahashi S."/>
            <person name="Yoshida T."/>
            <person name="Shimamura S."/>
            <person name="Takaki Y."/>
            <person name="Nagai Y."/>
            <person name="Toyoda A."/>
            <person name="Suzuki Y."/>
            <person name="Arimoto A."/>
            <person name="Ishii H."/>
            <person name="Satoh N."/>
            <person name="Nishiyama T."/>
            <person name="Hasebe M."/>
            <person name="Maruyama T."/>
            <person name="Minagawa J."/>
            <person name="Obokata J."/>
            <person name="Shigenobu S."/>
        </authorList>
    </citation>
    <scope>NUCLEOTIDE SEQUENCE [LARGE SCALE GENOMIC DNA]</scope>
</reference>
<dbReference type="FunFam" id="3.40.50.300:FF:000840">
    <property type="entry name" value="Immune-associated nucleotide-binding protein 9"/>
    <property type="match status" value="1"/>
</dbReference>
<dbReference type="PROSITE" id="PS51720">
    <property type="entry name" value="G_AIG1"/>
    <property type="match status" value="1"/>
</dbReference>
<dbReference type="SUPFAM" id="SSF52540">
    <property type="entry name" value="P-loop containing nucleoside triphosphate hydrolases"/>
    <property type="match status" value="1"/>
</dbReference>
<proteinExistence type="inferred from homology"/>
<dbReference type="Gene3D" id="3.40.50.300">
    <property type="entry name" value="P-loop containing nucleotide triphosphate hydrolases"/>
    <property type="match status" value="1"/>
</dbReference>
<dbReference type="Proteomes" id="UP000735302">
    <property type="component" value="Unassembled WGS sequence"/>
</dbReference>
<dbReference type="InterPro" id="IPR027417">
    <property type="entry name" value="P-loop_NTPase"/>
</dbReference>
<evidence type="ECO:0000256" key="1">
    <source>
        <dbReference type="ARBA" id="ARBA00008535"/>
    </source>
</evidence>
<evidence type="ECO:0000259" key="5">
    <source>
        <dbReference type="PROSITE" id="PS51720"/>
    </source>
</evidence>
<comment type="caution">
    <text evidence="6">The sequence shown here is derived from an EMBL/GenBank/DDBJ whole genome shotgun (WGS) entry which is preliminary data.</text>
</comment>
<organism evidence="6 7">
    <name type="scientific">Plakobranchus ocellatus</name>
    <dbReference type="NCBI Taxonomy" id="259542"/>
    <lineage>
        <taxon>Eukaryota</taxon>
        <taxon>Metazoa</taxon>
        <taxon>Spiralia</taxon>
        <taxon>Lophotrochozoa</taxon>
        <taxon>Mollusca</taxon>
        <taxon>Gastropoda</taxon>
        <taxon>Heterobranchia</taxon>
        <taxon>Euthyneura</taxon>
        <taxon>Panpulmonata</taxon>
        <taxon>Sacoglossa</taxon>
        <taxon>Placobranchoidea</taxon>
        <taxon>Plakobranchidae</taxon>
        <taxon>Plakobranchus</taxon>
    </lineage>
</organism>
<keyword evidence="4" id="KW-0472">Membrane</keyword>
<dbReference type="Pfam" id="PF04548">
    <property type="entry name" value="AIG1"/>
    <property type="match status" value="1"/>
</dbReference>
<accession>A0AAV4C068</accession>
<dbReference type="InterPro" id="IPR045058">
    <property type="entry name" value="GIMA/IAN/Toc"/>
</dbReference>
<feature type="domain" description="AIG1-type G" evidence="5">
    <location>
        <begin position="60"/>
        <end position="273"/>
    </location>
</feature>
<evidence type="ECO:0000256" key="3">
    <source>
        <dbReference type="ARBA" id="ARBA00023134"/>
    </source>
</evidence>
<dbReference type="InterPro" id="IPR006703">
    <property type="entry name" value="G_AIG1"/>
</dbReference>
<gene>
    <name evidence="6" type="ORF">PoB_005131800</name>
</gene>
<evidence type="ECO:0000256" key="4">
    <source>
        <dbReference type="SAM" id="Phobius"/>
    </source>
</evidence>
<feature type="transmembrane region" description="Helical" evidence="4">
    <location>
        <begin position="388"/>
        <end position="417"/>
    </location>
</feature>
<evidence type="ECO:0000256" key="2">
    <source>
        <dbReference type="ARBA" id="ARBA00022741"/>
    </source>
</evidence>
<keyword evidence="2" id="KW-0547">Nucleotide-binding</keyword>
<keyword evidence="3" id="KW-0342">GTP-binding</keyword>
<sequence>MKTIKRIEESRATFSALTLTGDYKKVKLRERIAKSETENVKTFELNVAGYERSCIIMAATTDFDFLLIGKTGMGKSALGNAILKRNRFQSIDSMDSVTTEVQFEYSEYKGQKIKVVDGPGVGDTRLNKPDSLKLVMEQMTKAMAMNPRGYHAFLLVVRYGARFTAEDKDTIELLKSMFGADSVRDYCILAMTHGDNFQRKIESTPGDTFPMWCGRQTGIFQELLKECNNRIVLFDNTTPDEEKRDAQVDKLLGMVSQLPTGKRYTDENFQKAGALREKALVDSKKPIIQEETMQEISLILQKLNDGKNAMSKPQLKVLSERCDKLVKNLKEEDKQTGSLQNLIRDVQKVKNSIDEVILTNFSVRAVEEMNSHVKNLQITFDGILKGSVMLVAGLAIATIAAPLLVVAAPVFLIGYAASKIFKRM</sequence>
<comment type="similarity">
    <text evidence="1">Belongs to the TRAFAC class TrmE-Era-EngA-EngB-Septin-like GTPase superfamily. AIG1/Toc34/Toc159-like paraseptin GTPase family. IAN subfamily.</text>
</comment>
<dbReference type="PANTHER" id="PTHR10903:SF184">
    <property type="entry name" value="GTP-BINDING PROTEIN A"/>
    <property type="match status" value="1"/>
</dbReference>
<dbReference type="PANTHER" id="PTHR10903">
    <property type="entry name" value="GTPASE, IMAP FAMILY MEMBER-RELATED"/>
    <property type="match status" value="1"/>
</dbReference>
<dbReference type="EMBL" id="BLXT01005648">
    <property type="protein sequence ID" value="GFO24813.1"/>
    <property type="molecule type" value="Genomic_DNA"/>
</dbReference>